<dbReference type="Proteomes" id="UP000291981">
    <property type="component" value="Unassembled WGS sequence"/>
</dbReference>
<name>A0A4Q8QGV4_9FLAO</name>
<evidence type="ECO:0000313" key="1">
    <source>
        <dbReference type="EMBL" id="TAI47619.1"/>
    </source>
</evidence>
<comment type="caution">
    <text evidence="1">The sequence shown here is derived from an EMBL/GenBank/DDBJ whole genome shotgun (WGS) entry which is preliminary data.</text>
</comment>
<dbReference type="EMBL" id="SGIU01000002">
    <property type="protein sequence ID" value="TAI47619.1"/>
    <property type="molecule type" value="Genomic_DNA"/>
</dbReference>
<dbReference type="RefSeq" id="WP_130614587.1">
    <property type="nucleotide sequence ID" value="NZ_SGIU01000002.1"/>
</dbReference>
<sequence length="86" mass="9119">MRKIIFSLALIASVSFVGCSSDDGEELDTRSCDLLGLVPATFVDNGDGTATVTIDGESENFDLEGTDFNTFADQICSGDLELDFGL</sequence>
<dbReference type="AlphaFoldDB" id="A0A4Q8QGV4"/>
<proteinExistence type="predicted"/>
<accession>A0A4Q8QGV4</accession>
<organism evidence="1 2">
    <name type="scientific">Flagellimonas allohymeniacidonis</name>
    <dbReference type="NCBI Taxonomy" id="2517819"/>
    <lineage>
        <taxon>Bacteria</taxon>
        <taxon>Pseudomonadati</taxon>
        <taxon>Bacteroidota</taxon>
        <taxon>Flavobacteriia</taxon>
        <taxon>Flavobacteriales</taxon>
        <taxon>Flavobacteriaceae</taxon>
        <taxon>Flagellimonas</taxon>
    </lineage>
</organism>
<reference evidence="1 2" key="1">
    <citation type="submission" date="2019-02" db="EMBL/GenBank/DDBJ databases">
        <title>Draft genome sequence of Muricauda sp. 176CP4-71.</title>
        <authorList>
            <person name="Park J.-S."/>
        </authorList>
    </citation>
    <scope>NUCLEOTIDE SEQUENCE [LARGE SCALE GENOMIC DNA]</scope>
    <source>
        <strain evidence="1 2">176CP4-71</strain>
    </source>
</reference>
<keyword evidence="2" id="KW-1185">Reference proteome</keyword>
<gene>
    <name evidence="1" type="ORF">EW142_13220</name>
</gene>
<evidence type="ECO:0000313" key="2">
    <source>
        <dbReference type="Proteomes" id="UP000291981"/>
    </source>
</evidence>
<dbReference type="OrthoDB" id="1190112at2"/>
<protein>
    <submittedName>
        <fullName evidence="1">Uncharacterized protein</fullName>
    </submittedName>
</protein>
<dbReference type="PROSITE" id="PS51257">
    <property type="entry name" value="PROKAR_LIPOPROTEIN"/>
    <property type="match status" value="1"/>
</dbReference>